<reference evidence="1 2" key="1">
    <citation type="submission" date="2023-02" db="EMBL/GenBank/DDBJ databases">
        <title>LHISI_Scaffold_Assembly.</title>
        <authorList>
            <person name="Stuart O.P."/>
            <person name="Cleave R."/>
            <person name="Magrath M.J.L."/>
            <person name="Mikheyev A.S."/>
        </authorList>
    </citation>
    <scope>NUCLEOTIDE SEQUENCE [LARGE SCALE GENOMIC DNA]</scope>
    <source>
        <strain evidence="1">Daus_M_001</strain>
        <tissue evidence="1">Leg muscle</tissue>
    </source>
</reference>
<protein>
    <submittedName>
        <fullName evidence="1">Uncharacterized protein</fullName>
    </submittedName>
</protein>
<comment type="caution">
    <text evidence="1">The sequence shown here is derived from an EMBL/GenBank/DDBJ whole genome shotgun (WGS) entry which is preliminary data.</text>
</comment>
<dbReference type="EMBL" id="JARBHB010000011">
    <property type="protein sequence ID" value="KAJ8873147.1"/>
    <property type="molecule type" value="Genomic_DNA"/>
</dbReference>
<name>A0ABQ9GM92_9NEOP</name>
<accession>A0ABQ9GM92</accession>
<keyword evidence="2" id="KW-1185">Reference proteome</keyword>
<proteinExistence type="predicted"/>
<gene>
    <name evidence="1" type="ORF">PR048_026764</name>
</gene>
<dbReference type="Proteomes" id="UP001159363">
    <property type="component" value="Chromosome 10"/>
</dbReference>
<organism evidence="1 2">
    <name type="scientific">Dryococelus australis</name>
    <dbReference type="NCBI Taxonomy" id="614101"/>
    <lineage>
        <taxon>Eukaryota</taxon>
        <taxon>Metazoa</taxon>
        <taxon>Ecdysozoa</taxon>
        <taxon>Arthropoda</taxon>
        <taxon>Hexapoda</taxon>
        <taxon>Insecta</taxon>
        <taxon>Pterygota</taxon>
        <taxon>Neoptera</taxon>
        <taxon>Polyneoptera</taxon>
        <taxon>Phasmatodea</taxon>
        <taxon>Verophasmatodea</taxon>
        <taxon>Anareolatae</taxon>
        <taxon>Phasmatidae</taxon>
        <taxon>Eurycanthinae</taxon>
        <taxon>Dryococelus</taxon>
    </lineage>
</organism>
<evidence type="ECO:0000313" key="1">
    <source>
        <dbReference type="EMBL" id="KAJ8873147.1"/>
    </source>
</evidence>
<sequence length="97" mass="11482">MLMKQQGTIVPIVGSCWWLDMLPRMLKSYSDQVHRTICMRLVDIKDNSLLQTVYKAKKRVDTRRPRAHVGDYVHFTRDKGLFVNVYELNWSTKFSGY</sequence>
<dbReference type="PROSITE" id="PS51257">
    <property type="entry name" value="PROKAR_LIPOPROTEIN"/>
    <property type="match status" value="1"/>
</dbReference>
<evidence type="ECO:0000313" key="2">
    <source>
        <dbReference type="Proteomes" id="UP001159363"/>
    </source>
</evidence>